<evidence type="ECO:0000256" key="14">
    <source>
        <dbReference type="PIRSR" id="PIRSR006621-2"/>
    </source>
</evidence>
<dbReference type="EC" id="1.3.1.-" evidence="12"/>
<keyword evidence="17" id="KW-1185">Reference proteome</keyword>
<comment type="function">
    <text evidence="2 12">Catalyzes the synthesis of 5,6-dihydrouridine (D), a modified base found in the D-loop of most tRNAs, via the reduction of the C5-C6 double bond in target uridines.</text>
</comment>
<evidence type="ECO:0000313" key="17">
    <source>
        <dbReference type="Proteomes" id="UP000553963"/>
    </source>
</evidence>
<dbReference type="NCBIfam" id="TIGR00737">
    <property type="entry name" value="nifR3_yhdG"/>
    <property type="match status" value="1"/>
</dbReference>
<dbReference type="PROSITE" id="PS01136">
    <property type="entry name" value="UPF0034"/>
    <property type="match status" value="1"/>
</dbReference>
<feature type="active site" description="Proton donor" evidence="13">
    <location>
        <position position="113"/>
    </location>
</feature>
<feature type="binding site" evidence="14">
    <location>
        <begin position="237"/>
        <end position="238"/>
    </location>
    <ligand>
        <name>FMN</name>
        <dbReference type="ChEBI" id="CHEBI:58210"/>
    </ligand>
</feature>
<feature type="binding site" evidence="14">
    <location>
        <position position="152"/>
    </location>
    <ligand>
        <name>FMN</name>
        <dbReference type="ChEBI" id="CHEBI:58210"/>
    </ligand>
</feature>
<proteinExistence type="inferred from homology"/>
<evidence type="ECO:0000256" key="13">
    <source>
        <dbReference type="PIRSR" id="PIRSR006621-1"/>
    </source>
</evidence>
<evidence type="ECO:0000256" key="1">
    <source>
        <dbReference type="ARBA" id="ARBA00001917"/>
    </source>
</evidence>
<dbReference type="Proteomes" id="UP000553963">
    <property type="component" value="Unassembled WGS sequence"/>
</dbReference>
<evidence type="ECO:0000256" key="7">
    <source>
        <dbReference type="ARBA" id="ARBA00022857"/>
    </source>
</evidence>
<keyword evidence="9 12" id="KW-0560">Oxidoreductase</keyword>
<dbReference type="Gene3D" id="1.10.1200.80">
    <property type="entry name" value="Putative flavin oxidoreducatase, domain 2"/>
    <property type="match status" value="1"/>
</dbReference>
<comment type="similarity">
    <text evidence="12">Belongs to the dus family.</text>
</comment>
<name>A0A840AMM5_9HYPH</name>
<comment type="caution">
    <text evidence="16">The sequence shown here is derived from an EMBL/GenBank/DDBJ whole genome shotgun (WGS) entry which is preliminary data.</text>
</comment>
<evidence type="ECO:0000256" key="3">
    <source>
        <dbReference type="ARBA" id="ARBA00022555"/>
    </source>
</evidence>
<dbReference type="EMBL" id="JACIDS010000001">
    <property type="protein sequence ID" value="MBB3929686.1"/>
    <property type="molecule type" value="Genomic_DNA"/>
</dbReference>
<dbReference type="GO" id="GO:0017150">
    <property type="term" value="F:tRNA dihydrouridine synthase activity"/>
    <property type="evidence" value="ECO:0007669"/>
    <property type="project" value="InterPro"/>
</dbReference>
<dbReference type="PANTHER" id="PTHR45846:SF1">
    <property type="entry name" value="TRNA-DIHYDROURIDINE(47) SYNTHASE [NAD(P)(+)]-LIKE"/>
    <property type="match status" value="1"/>
</dbReference>
<accession>A0A840AMM5</accession>
<dbReference type="InterPro" id="IPR035587">
    <property type="entry name" value="DUS-like_FMN-bd"/>
</dbReference>
<dbReference type="InterPro" id="IPR004652">
    <property type="entry name" value="DusB-like"/>
</dbReference>
<dbReference type="AlphaFoldDB" id="A0A840AMM5"/>
<keyword evidence="6 12" id="KW-0819">tRNA processing</keyword>
<dbReference type="InterPro" id="IPR018517">
    <property type="entry name" value="tRNA_hU_synthase_CS"/>
</dbReference>
<feature type="domain" description="DUS-like FMN-binding" evidence="15">
    <location>
        <begin position="27"/>
        <end position="306"/>
    </location>
</feature>
<comment type="catalytic activity">
    <reaction evidence="10">
        <text>a 5,6-dihydrouridine in tRNA + NADP(+) = a uridine in tRNA + NADPH + H(+)</text>
        <dbReference type="Rhea" id="RHEA:23624"/>
        <dbReference type="Rhea" id="RHEA-COMP:13339"/>
        <dbReference type="Rhea" id="RHEA-COMP:13887"/>
        <dbReference type="ChEBI" id="CHEBI:15378"/>
        <dbReference type="ChEBI" id="CHEBI:57783"/>
        <dbReference type="ChEBI" id="CHEBI:58349"/>
        <dbReference type="ChEBI" id="CHEBI:65315"/>
        <dbReference type="ChEBI" id="CHEBI:74443"/>
    </reaction>
</comment>
<keyword evidence="8" id="KW-0694">RNA-binding</keyword>
<dbReference type="Pfam" id="PF01207">
    <property type="entry name" value="Dus"/>
    <property type="match status" value="1"/>
</dbReference>
<evidence type="ECO:0000256" key="8">
    <source>
        <dbReference type="ARBA" id="ARBA00022884"/>
    </source>
</evidence>
<evidence type="ECO:0000256" key="4">
    <source>
        <dbReference type="ARBA" id="ARBA00022630"/>
    </source>
</evidence>
<dbReference type="Gene3D" id="3.20.20.70">
    <property type="entry name" value="Aldolase class I"/>
    <property type="match status" value="1"/>
</dbReference>
<protein>
    <recommendedName>
        <fullName evidence="12">tRNA-dihydrouridine synthase</fullName>
        <ecNumber evidence="12">1.3.1.-</ecNumber>
    </recommendedName>
</protein>
<dbReference type="GO" id="GO:0000049">
    <property type="term" value="F:tRNA binding"/>
    <property type="evidence" value="ECO:0007669"/>
    <property type="project" value="UniProtKB-KW"/>
</dbReference>
<reference evidence="16 17" key="1">
    <citation type="submission" date="2020-08" db="EMBL/GenBank/DDBJ databases">
        <title>Genomic Encyclopedia of Type Strains, Phase IV (KMG-IV): sequencing the most valuable type-strain genomes for metagenomic binning, comparative biology and taxonomic classification.</title>
        <authorList>
            <person name="Goeker M."/>
        </authorList>
    </citation>
    <scope>NUCLEOTIDE SEQUENCE [LARGE SCALE GENOMIC DNA]</scope>
    <source>
        <strain evidence="16 17">DSM 25966</strain>
    </source>
</reference>
<dbReference type="InterPro" id="IPR013785">
    <property type="entry name" value="Aldolase_TIM"/>
</dbReference>
<dbReference type="GO" id="GO:0050660">
    <property type="term" value="F:flavin adenine dinucleotide binding"/>
    <property type="evidence" value="ECO:0007669"/>
    <property type="project" value="InterPro"/>
</dbReference>
<dbReference type="SUPFAM" id="SSF51395">
    <property type="entry name" value="FMN-linked oxidoreductases"/>
    <property type="match status" value="1"/>
</dbReference>
<keyword evidence="5 12" id="KW-0288">FMN</keyword>
<evidence type="ECO:0000256" key="6">
    <source>
        <dbReference type="ARBA" id="ARBA00022694"/>
    </source>
</evidence>
<evidence type="ECO:0000256" key="11">
    <source>
        <dbReference type="ARBA" id="ARBA00048802"/>
    </source>
</evidence>
<keyword evidence="7" id="KW-0521">NADP</keyword>
<dbReference type="InterPro" id="IPR024036">
    <property type="entry name" value="tRNA-dHydroUridine_Synthase_C"/>
</dbReference>
<evidence type="ECO:0000256" key="2">
    <source>
        <dbReference type="ARBA" id="ARBA00002790"/>
    </source>
</evidence>
<keyword evidence="3" id="KW-0820">tRNA-binding</keyword>
<comment type="cofactor">
    <cofactor evidence="1 12 14">
        <name>FMN</name>
        <dbReference type="ChEBI" id="CHEBI:58210"/>
    </cofactor>
</comment>
<dbReference type="PANTHER" id="PTHR45846">
    <property type="entry name" value="TRNA-DIHYDROURIDINE(47) SYNTHASE [NAD(P)(+)]-LIKE"/>
    <property type="match status" value="1"/>
</dbReference>
<evidence type="ECO:0000256" key="12">
    <source>
        <dbReference type="PIRNR" id="PIRNR006621"/>
    </source>
</evidence>
<keyword evidence="14" id="KW-0547">Nucleotide-binding</keyword>
<evidence type="ECO:0000313" key="16">
    <source>
        <dbReference type="EMBL" id="MBB3929686.1"/>
    </source>
</evidence>
<evidence type="ECO:0000256" key="5">
    <source>
        <dbReference type="ARBA" id="ARBA00022643"/>
    </source>
</evidence>
<keyword evidence="4 12" id="KW-0285">Flavoprotein</keyword>
<gene>
    <name evidence="16" type="ORF">GGR25_000705</name>
</gene>
<dbReference type="PIRSF" id="PIRSF006621">
    <property type="entry name" value="Dus"/>
    <property type="match status" value="1"/>
</dbReference>
<evidence type="ECO:0000256" key="9">
    <source>
        <dbReference type="ARBA" id="ARBA00023002"/>
    </source>
</evidence>
<evidence type="ECO:0000256" key="10">
    <source>
        <dbReference type="ARBA" id="ARBA00048205"/>
    </source>
</evidence>
<feature type="binding site" evidence="14">
    <location>
        <position position="83"/>
    </location>
    <ligand>
        <name>FMN</name>
        <dbReference type="ChEBI" id="CHEBI:58210"/>
    </ligand>
</feature>
<feature type="binding site" evidence="14">
    <location>
        <position position="182"/>
    </location>
    <ligand>
        <name>FMN</name>
        <dbReference type="ChEBI" id="CHEBI:58210"/>
    </ligand>
</feature>
<organism evidence="16 17">
    <name type="scientific">Kaistia hirudinis</name>
    <dbReference type="NCBI Taxonomy" id="1293440"/>
    <lineage>
        <taxon>Bacteria</taxon>
        <taxon>Pseudomonadati</taxon>
        <taxon>Pseudomonadota</taxon>
        <taxon>Alphaproteobacteria</taxon>
        <taxon>Hyphomicrobiales</taxon>
        <taxon>Kaistiaceae</taxon>
        <taxon>Kaistia</taxon>
    </lineage>
</organism>
<dbReference type="CDD" id="cd02801">
    <property type="entry name" value="DUS_like_FMN"/>
    <property type="match status" value="1"/>
</dbReference>
<dbReference type="InterPro" id="IPR001269">
    <property type="entry name" value="DUS_fam"/>
</dbReference>
<evidence type="ECO:0000259" key="15">
    <source>
        <dbReference type="Pfam" id="PF01207"/>
    </source>
</evidence>
<sequence>MIENSTLLRQLAQPLRIGDVEIGNRVILAPMSGVSDRPFRRIAADAGAGLVVSEMVASEELAIGSPETLLRAEATGNALHVVQLAGREAHWMAEGARAAADSGADIIDINMGCPAKRVTTGYSGSALMRDLDHALTLIEATIAASPVTVTLKMRLGWDDASINAPELARRAEAAGVAMVTVHGRTRCQFYKGSADWSKVRAVREAISIPLIVNGDIESVEDAATALARSGADGVMIGRGAYGRPWLPGHVAAYCRTGTMPEAPTGDALVELLIAQFEEMVELYGPIVGVRQARKHLAWTIERLPAGSLDEAARLAILTEKRPARVVALLGNHLSAESLRRAA</sequence>
<comment type="catalytic activity">
    <reaction evidence="11">
        <text>a 5,6-dihydrouridine in tRNA + NAD(+) = a uridine in tRNA + NADH + H(+)</text>
        <dbReference type="Rhea" id="RHEA:54452"/>
        <dbReference type="Rhea" id="RHEA-COMP:13339"/>
        <dbReference type="Rhea" id="RHEA-COMP:13887"/>
        <dbReference type="ChEBI" id="CHEBI:15378"/>
        <dbReference type="ChEBI" id="CHEBI:57540"/>
        <dbReference type="ChEBI" id="CHEBI:57945"/>
        <dbReference type="ChEBI" id="CHEBI:65315"/>
        <dbReference type="ChEBI" id="CHEBI:74443"/>
    </reaction>
</comment>